<dbReference type="Gene3D" id="2.60.200.40">
    <property type="match status" value="1"/>
</dbReference>
<evidence type="ECO:0000313" key="13">
    <source>
        <dbReference type="EMBL" id="MDS0281537.1"/>
    </source>
</evidence>
<evidence type="ECO:0000256" key="5">
    <source>
        <dbReference type="ARBA" id="ARBA00022741"/>
    </source>
</evidence>
<dbReference type="NCBIfam" id="TIGR00147">
    <property type="entry name" value="YegS/Rv2252/BmrU family lipid kinase"/>
    <property type="match status" value="1"/>
</dbReference>
<dbReference type="Gene3D" id="3.40.50.10330">
    <property type="entry name" value="Probable inorganic polyphosphate/atp-NAD kinase, domain 1"/>
    <property type="match status" value="1"/>
</dbReference>
<dbReference type="SMART" id="SM00046">
    <property type="entry name" value="DAGKc"/>
    <property type="match status" value="1"/>
</dbReference>
<evidence type="ECO:0000256" key="1">
    <source>
        <dbReference type="ARBA" id="ARBA00001946"/>
    </source>
</evidence>
<reference evidence="13 14" key="1">
    <citation type="submission" date="2022-06" db="EMBL/GenBank/DDBJ databases">
        <title>Halomicroarcula sp. a new haloarchaeum isolate from saline soil.</title>
        <authorList>
            <person name="Strakova D."/>
            <person name="Galisteo C."/>
            <person name="Sanchez-Porro C."/>
            <person name="Ventosa A."/>
        </authorList>
    </citation>
    <scope>NUCLEOTIDE SEQUENCE [LARGE SCALE GENOMIC DNA]</scope>
    <source>
        <strain evidence="13 14">S3CR25-11</strain>
    </source>
</reference>
<evidence type="ECO:0000256" key="7">
    <source>
        <dbReference type="ARBA" id="ARBA00022840"/>
    </source>
</evidence>
<comment type="caution">
    <text evidence="13">The sequence shown here is derived from an EMBL/GenBank/DDBJ whole genome shotgun (WGS) entry which is preliminary data.</text>
</comment>
<keyword evidence="4" id="KW-0479">Metal-binding</keyword>
<evidence type="ECO:0000256" key="3">
    <source>
        <dbReference type="ARBA" id="ARBA00022679"/>
    </source>
</evidence>
<dbReference type="Proteomes" id="UP001268864">
    <property type="component" value="Unassembled WGS sequence"/>
</dbReference>
<dbReference type="InterPro" id="IPR017438">
    <property type="entry name" value="ATP-NAD_kinase_N"/>
</dbReference>
<dbReference type="PROSITE" id="PS50146">
    <property type="entry name" value="DAGK"/>
    <property type="match status" value="1"/>
</dbReference>
<evidence type="ECO:0000256" key="4">
    <source>
        <dbReference type="ARBA" id="ARBA00022723"/>
    </source>
</evidence>
<dbReference type="Pfam" id="PF19279">
    <property type="entry name" value="YegS_C"/>
    <property type="match status" value="1"/>
</dbReference>
<dbReference type="InterPro" id="IPR045540">
    <property type="entry name" value="YegS/DAGK_C"/>
</dbReference>
<organism evidence="13 14">
    <name type="scientific">Haloarcula onubensis</name>
    <dbReference type="NCBI Taxonomy" id="2950539"/>
    <lineage>
        <taxon>Archaea</taxon>
        <taxon>Methanobacteriati</taxon>
        <taxon>Methanobacteriota</taxon>
        <taxon>Stenosarchaea group</taxon>
        <taxon>Halobacteria</taxon>
        <taxon>Halobacteriales</taxon>
        <taxon>Haloarculaceae</taxon>
        <taxon>Haloarcula</taxon>
    </lineage>
</organism>
<feature type="domain" description="DAGKc" evidence="12">
    <location>
        <begin position="2"/>
        <end position="130"/>
    </location>
</feature>
<evidence type="ECO:0000256" key="2">
    <source>
        <dbReference type="ARBA" id="ARBA00022516"/>
    </source>
</evidence>
<keyword evidence="8" id="KW-0460">Magnesium</keyword>
<dbReference type="InterPro" id="IPR001206">
    <property type="entry name" value="Diacylglycerol_kinase_cat_dom"/>
</dbReference>
<dbReference type="GO" id="GO:0016301">
    <property type="term" value="F:kinase activity"/>
    <property type="evidence" value="ECO:0007669"/>
    <property type="project" value="UniProtKB-KW"/>
</dbReference>
<dbReference type="InterPro" id="IPR016064">
    <property type="entry name" value="NAD/diacylglycerol_kinase_sf"/>
</dbReference>
<dbReference type="EMBL" id="JAMQOS010000001">
    <property type="protein sequence ID" value="MDS0281537.1"/>
    <property type="molecule type" value="Genomic_DNA"/>
</dbReference>
<evidence type="ECO:0000256" key="10">
    <source>
        <dbReference type="ARBA" id="ARBA00023209"/>
    </source>
</evidence>
<evidence type="ECO:0000256" key="6">
    <source>
        <dbReference type="ARBA" id="ARBA00022777"/>
    </source>
</evidence>
<evidence type="ECO:0000313" key="14">
    <source>
        <dbReference type="Proteomes" id="UP001268864"/>
    </source>
</evidence>
<keyword evidence="14" id="KW-1185">Reference proteome</keyword>
<dbReference type="SUPFAM" id="SSF111331">
    <property type="entry name" value="NAD kinase/diacylglycerol kinase-like"/>
    <property type="match status" value="1"/>
</dbReference>
<keyword evidence="10" id="KW-0594">Phospholipid biosynthesis</keyword>
<keyword evidence="5" id="KW-0547">Nucleotide-binding</keyword>
<evidence type="ECO:0000259" key="12">
    <source>
        <dbReference type="PROSITE" id="PS50146"/>
    </source>
</evidence>
<keyword evidence="6 13" id="KW-0418">Kinase</keyword>
<keyword evidence="7" id="KW-0067">ATP-binding</keyword>
<gene>
    <name evidence="13" type="ORF">NDI86_05325</name>
</gene>
<keyword evidence="9" id="KW-0443">Lipid metabolism</keyword>
<evidence type="ECO:0000256" key="11">
    <source>
        <dbReference type="ARBA" id="ARBA00023264"/>
    </source>
</evidence>
<sequence length="303" mass="32094">MPRTPQTVVVLNPTSGSASHGPAVRGRAAALGYGLRETGPGTDAAALARAAAEAGASTVVAAGGDGTVNEVVRGLHSAEALDSVSLGVLPVGTGNNFAKQLGVTDLDAGFRVLRTGRRRRIDLGLADGRPFVNSCIAGLTADASSETSVALKRRLGVLAYLVTTLRSVSTFESLRLTVRVDGPGTEPAWVGDALAVLVGNGRRFTPRRRRQADMEDGLFDVTVIRDVPVFHLMSDTLIERLLGRESTYVDRFRTPALTIEGHNPEATRFSLEGEIIQQRTLSIRNCTRTLPVLVGDAYTPAPE</sequence>
<name>A0ABU2FML8_9EURY</name>
<protein>
    <submittedName>
        <fullName evidence="13">YegS/Rv2252/BmrU family lipid kinase</fullName>
    </submittedName>
</protein>
<dbReference type="InterPro" id="IPR005218">
    <property type="entry name" value="Diacylglycerol/lipid_kinase"/>
</dbReference>
<dbReference type="PANTHER" id="PTHR12358">
    <property type="entry name" value="SPHINGOSINE KINASE"/>
    <property type="match status" value="1"/>
</dbReference>
<keyword evidence="11" id="KW-1208">Phospholipid metabolism</keyword>
<keyword evidence="3" id="KW-0808">Transferase</keyword>
<comment type="cofactor">
    <cofactor evidence="1">
        <name>Mg(2+)</name>
        <dbReference type="ChEBI" id="CHEBI:18420"/>
    </cofactor>
</comment>
<accession>A0ABU2FML8</accession>
<evidence type="ECO:0000256" key="8">
    <source>
        <dbReference type="ARBA" id="ARBA00022842"/>
    </source>
</evidence>
<proteinExistence type="predicted"/>
<keyword evidence="2" id="KW-0444">Lipid biosynthesis</keyword>
<evidence type="ECO:0000256" key="9">
    <source>
        <dbReference type="ARBA" id="ARBA00023098"/>
    </source>
</evidence>
<dbReference type="PANTHER" id="PTHR12358:SF106">
    <property type="entry name" value="LIPID KINASE YEGS"/>
    <property type="match status" value="1"/>
</dbReference>
<dbReference type="InterPro" id="IPR050187">
    <property type="entry name" value="Lipid_Phosphate_FormReg"/>
</dbReference>
<dbReference type="Pfam" id="PF00781">
    <property type="entry name" value="DAGK_cat"/>
    <property type="match status" value="1"/>
</dbReference>
<dbReference type="RefSeq" id="WP_310899372.1">
    <property type="nucleotide sequence ID" value="NZ_JAMQOS010000001.1"/>
</dbReference>